<feature type="chain" id="PRO_5044372480" evidence="4">
    <location>
        <begin position="23"/>
        <end position="414"/>
    </location>
</feature>
<reference evidence="7" key="1">
    <citation type="submission" date="2016-10" db="EMBL/GenBank/DDBJ databases">
        <authorList>
            <person name="Varghese N."/>
            <person name="Submissions S."/>
        </authorList>
    </citation>
    <scope>NUCLEOTIDE SEQUENCE [LARGE SCALE GENOMIC DNA]</scope>
    <source>
        <strain evidence="7">NLAE-zl-G277</strain>
    </source>
</reference>
<keyword evidence="2 4" id="KW-0732">Signal</keyword>
<evidence type="ECO:0000313" key="6">
    <source>
        <dbReference type="EMBL" id="SET21007.1"/>
    </source>
</evidence>
<dbReference type="SUPFAM" id="SSF53822">
    <property type="entry name" value="Periplasmic binding protein-like I"/>
    <property type="match status" value="1"/>
</dbReference>
<dbReference type="RefSeq" id="WP_092361039.1">
    <property type="nucleotide sequence ID" value="NZ_FOIM01000003.1"/>
</dbReference>
<evidence type="ECO:0000256" key="2">
    <source>
        <dbReference type="ARBA" id="ARBA00022729"/>
    </source>
</evidence>
<evidence type="ECO:0000256" key="1">
    <source>
        <dbReference type="ARBA" id="ARBA00010062"/>
    </source>
</evidence>
<dbReference type="STRING" id="460384.SAMN05216313_10371"/>
<proteinExistence type="inferred from homology"/>
<feature type="region of interest" description="Disordered" evidence="3">
    <location>
        <begin position="28"/>
        <end position="58"/>
    </location>
</feature>
<dbReference type="InterPro" id="IPR051010">
    <property type="entry name" value="BCAA_transport"/>
</dbReference>
<protein>
    <submittedName>
        <fullName evidence="6">Amino acid/amide ABC transporter substrate-binding protein, HAAT family</fullName>
    </submittedName>
</protein>
<gene>
    <name evidence="6" type="ORF">SAMN05216313_10371</name>
</gene>
<keyword evidence="7" id="KW-1185">Reference proteome</keyword>
<comment type="similarity">
    <text evidence="1">Belongs to the leucine-binding protein family.</text>
</comment>
<dbReference type="GeneID" id="93279706"/>
<feature type="signal peptide" evidence="4">
    <location>
        <begin position="1"/>
        <end position="22"/>
    </location>
</feature>
<dbReference type="PROSITE" id="PS51257">
    <property type="entry name" value="PROKAR_LIPOPROTEIN"/>
    <property type="match status" value="1"/>
</dbReference>
<dbReference type="CDD" id="cd19986">
    <property type="entry name" value="PBP1_ABC_HAAT-like"/>
    <property type="match status" value="1"/>
</dbReference>
<dbReference type="EMBL" id="FOIM01000003">
    <property type="protein sequence ID" value="SET21007.1"/>
    <property type="molecule type" value="Genomic_DNA"/>
</dbReference>
<dbReference type="PANTHER" id="PTHR30483:SF6">
    <property type="entry name" value="PERIPLASMIC BINDING PROTEIN OF ABC TRANSPORTER FOR NATURAL AMINO ACIDS"/>
    <property type="match status" value="1"/>
</dbReference>
<dbReference type="InterPro" id="IPR028081">
    <property type="entry name" value="Leu-bd"/>
</dbReference>
<organism evidence="6 7">
    <name type="scientific">Enterocloster lavalensis</name>
    <dbReference type="NCBI Taxonomy" id="460384"/>
    <lineage>
        <taxon>Bacteria</taxon>
        <taxon>Bacillati</taxon>
        <taxon>Bacillota</taxon>
        <taxon>Clostridia</taxon>
        <taxon>Lachnospirales</taxon>
        <taxon>Lachnospiraceae</taxon>
        <taxon>Enterocloster</taxon>
    </lineage>
</organism>
<sequence>MKKMKRLCSILLIAVMILSATACQKQGGGQEPQVQSSAETTAVPAGQEQTTAPAQTEAGGDPIKIGVLATLTGYPLNGEHMRNGILMAIDEINAKGGVLGRQLVADVQDCSNTTDIAINATNKLVSEDVAGIIGPHYSSLGLAVESIIKDAQVPMLVGGTSPKFVNECDNDYLFRIRASDTLQAAAAASYLVDGLGAKKIAVLYGSDDFGTGGMQVATGYFDSVNIPYTVQSFNNEDTDVTSQILKCLNENCDGVMIWATEAAFPIVSRQMYELGLTVPTITNPSLAVDSCLAQLDKEWVEGWYCVTDFLTNNPTEKVQDFIKRYTAVYGTDESVDLHCAAYYSATYALADAIERAGTTDGPAVSKALRETKDVEGIVGNLTSNEDGEMISEIILAQCKDLKIEYIDVIQSDTP</sequence>
<dbReference type="Pfam" id="PF13458">
    <property type="entry name" value="Peripla_BP_6"/>
    <property type="match status" value="1"/>
</dbReference>
<feature type="domain" description="Leucine-binding protein" evidence="5">
    <location>
        <begin position="62"/>
        <end position="399"/>
    </location>
</feature>
<dbReference type="Gene3D" id="3.40.50.2300">
    <property type="match status" value="2"/>
</dbReference>
<dbReference type="PANTHER" id="PTHR30483">
    <property type="entry name" value="LEUCINE-SPECIFIC-BINDING PROTEIN"/>
    <property type="match status" value="1"/>
</dbReference>
<dbReference type="AlphaFoldDB" id="A0A1I0CP20"/>
<name>A0A1I0CP20_9FIRM</name>
<evidence type="ECO:0000313" key="7">
    <source>
        <dbReference type="Proteomes" id="UP000198508"/>
    </source>
</evidence>
<accession>A0A1I0CP20</accession>
<dbReference type="Proteomes" id="UP000198508">
    <property type="component" value="Unassembled WGS sequence"/>
</dbReference>
<dbReference type="InterPro" id="IPR028082">
    <property type="entry name" value="Peripla_BP_I"/>
</dbReference>
<evidence type="ECO:0000256" key="4">
    <source>
        <dbReference type="SAM" id="SignalP"/>
    </source>
</evidence>
<evidence type="ECO:0000259" key="5">
    <source>
        <dbReference type="Pfam" id="PF13458"/>
    </source>
</evidence>
<evidence type="ECO:0000256" key="3">
    <source>
        <dbReference type="SAM" id="MobiDB-lite"/>
    </source>
</evidence>